<protein>
    <submittedName>
        <fullName evidence="3">Lipase, GDSL</fullName>
    </submittedName>
</protein>
<feature type="signal peptide" evidence="2">
    <location>
        <begin position="1"/>
        <end position="32"/>
    </location>
</feature>
<dbReference type="EMBL" id="LEKV01003149">
    <property type="protein sequence ID" value="KVI00995.1"/>
    <property type="molecule type" value="Genomic_DNA"/>
</dbReference>
<feature type="chain" id="PRO_5007119313" evidence="2">
    <location>
        <begin position="33"/>
        <end position="367"/>
    </location>
</feature>
<evidence type="ECO:0000313" key="4">
    <source>
        <dbReference type="Proteomes" id="UP000243975"/>
    </source>
</evidence>
<dbReference type="GO" id="GO:0016788">
    <property type="term" value="F:hydrolase activity, acting on ester bonds"/>
    <property type="evidence" value="ECO:0007669"/>
    <property type="project" value="InterPro"/>
</dbReference>
<dbReference type="InterPro" id="IPR001087">
    <property type="entry name" value="GDSL"/>
</dbReference>
<dbReference type="PANTHER" id="PTHR45642">
    <property type="entry name" value="GDSL ESTERASE/LIPASE EXL3"/>
    <property type="match status" value="1"/>
</dbReference>
<dbReference type="Proteomes" id="UP000243975">
    <property type="component" value="Unassembled WGS sequence"/>
</dbReference>
<name>A0A103Y1V2_CYNCS</name>
<dbReference type="InterPro" id="IPR050592">
    <property type="entry name" value="GDSL_lipolytic_enzyme"/>
</dbReference>
<evidence type="ECO:0000256" key="1">
    <source>
        <dbReference type="ARBA" id="ARBA00008668"/>
    </source>
</evidence>
<dbReference type="SUPFAM" id="SSF52266">
    <property type="entry name" value="SGNH hydrolase"/>
    <property type="match status" value="1"/>
</dbReference>
<evidence type="ECO:0000256" key="2">
    <source>
        <dbReference type="SAM" id="SignalP"/>
    </source>
</evidence>
<dbReference type="Pfam" id="PF00657">
    <property type="entry name" value="Lipase_GDSL"/>
    <property type="match status" value="1"/>
</dbReference>
<gene>
    <name evidence="3" type="ORF">Ccrd_020743</name>
</gene>
<proteinExistence type="inferred from homology"/>
<accession>A0A103Y1V2</accession>
<dbReference type="PANTHER" id="PTHR45642:SF7">
    <property type="entry name" value="GDSL ESTERASE_LIPASE"/>
    <property type="match status" value="1"/>
</dbReference>
<comment type="caution">
    <text evidence="3">The sequence shown here is derived from an EMBL/GenBank/DDBJ whole genome shotgun (WGS) entry which is preliminary data.</text>
</comment>
<dbReference type="CDD" id="cd01837">
    <property type="entry name" value="SGNH_plant_lipase_like"/>
    <property type="match status" value="1"/>
</dbReference>
<keyword evidence="4" id="KW-1185">Reference proteome</keyword>
<organism evidence="3 4">
    <name type="scientific">Cynara cardunculus var. scolymus</name>
    <name type="common">Globe artichoke</name>
    <name type="synonym">Cynara scolymus</name>
    <dbReference type="NCBI Taxonomy" id="59895"/>
    <lineage>
        <taxon>Eukaryota</taxon>
        <taxon>Viridiplantae</taxon>
        <taxon>Streptophyta</taxon>
        <taxon>Embryophyta</taxon>
        <taxon>Tracheophyta</taxon>
        <taxon>Spermatophyta</taxon>
        <taxon>Magnoliopsida</taxon>
        <taxon>eudicotyledons</taxon>
        <taxon>Gunneridae</taxon>
        <taxon>Pentapetalae</taxon>
        <taxon>asterids</taxon>
        <taxon>campanulids</taxon>
        <taxon>Asterales</taxon>
        <taxon>Asteraceae</taxon>
        <taxon>Carduoideae</taxon>
        <taxon>Cardueae</taxon>
        <taxon>Carduinae</taxon>
        <taxon>Cynara</taxon>
    </lineage>
</organism>
<dbReference type="OrthoDB" id="1600564at2759"/>
<dbReference type="Gramene" id="KVI00995">
    <property type="protein sequence ID" value="KVI00995"/>
    <property type="gene ID" value="Ccrd_020743"/>
</dbReference>
<dbReference type="InterPro" id="IPR035669">
    <property type="entry name" value="SGNH_plant_lipase-like"/>
</dbReference>
<dbReference type="InterPro" id="IPR036514">
    <property type="entry name" value="SGNH_hydro_sf"/>
</dbReference>
<evidence type="ECO:0000313" key="3">
    <source>
        <dbReference type="EMBL" id="KVI00995.1"/>
    </source>
</evidence>
<sequence>MGSALYMLTMRSTMVVLLLIFLAVTEFRPAIAIAIVQIRQIAAKNNVSGVFVFGDSSVDPGNNNHLATTDKSNFPPYGMDFFDGQPTGRFSNGRLATDFIAEALGYMKAIQPYLESGMPRAINLSHGVSFASAGSGYDNFTAQVSNVLSLSHQLKYFAHYKLHLGQKIGVKEADESIRNAVFVLSMGTNDFLQNYYVEPTRSAQYTVEQYGDYLISLLFGYVKKMHSLGARRLVVVGVVPFGCMPLVKTLKDTTKCDDDYNNVALSFNRKIKKALVTMRISLRMKTVYADAYSVIQRAIQNPKRYGFVETSKGCCGTGTYEYGITCKGLDTCVDREKYLFWDAVHPTNRMYKIIADEALSSIMTDLF</sequence>
<reference evidence="3 4" key="1">
    <citation type="journal article" date="2016" name="Sci. Rep.">
        <title>The genome sequence of the outbreeding globe artichoke constructed de novo incorporating a phase-aware low-pass sequencing strategy of F1 progeny.</title>
        <authorList>
            <person name="Scaglione D."/>
            <person name="Reyes-Chin-Wo S."/>
            <person name="Acquadro A."/>
            <person name="Froenicke L."/>
            <person name="Portis E."/>
            <person name="Beitel C."/>
            <person name="Tirone M."/>
            <person name="Mauro R."/>
            <person name="Lo Monaco A."/>
            <person name="Mauromicale G."/>
            <person name="Faccioli P."/>
            <person name="Cattivelli L."/>
            <person name="Rieseberg L."/>
            <person name="Michelmore R."/>
            <person name="Lanteri S."/>
        </authorList>
    </citation>
    <scope>NUCLEOTIDE SEQUENCE [LARGE SCALE GENOMIC DNA]</scope>
    <source>
        <strain evidence="3">2C</strain>
    </source>
</reference>
<dbReference type="AlphaFoldDB" id="A0A103Y1V2"/>
<keyword evidence="2" id="KW-0732">Signal</keyword>
<comment type="similarity">
    <text evidence="1">Belongs to the 'GDSL' lipolytic enzyme family.</text>
</comment>
<dbReference type="Gene3D" id="3.40.50.1110">
    <property type="entry name" value="SGNH hydrolase"/>
    <property type="match status" value="1"/>
</dbReference>